<sequence length="313" mass="35207">MRNVQRIFYERKTRRLVGNMMHKYSDIRLSTTTKAIARKRRRIEATDARVHKTNQGHDHDDQTEGTTSSRCRRTETGSTSRSSFAVLNIKQNKLEKGHKHQQSQQIKAHLGYLRMSDNRASSKHDSSIRDENGENHRQGIAPVAPDSESVVSTLDETGENQQNSSSISDPDPECDDSTPTSTPTQAEIQPECPEGESSSTVSPTTSTEPRLPRLRPTAPVHCVIPNCCDYFTSPHPHYPKERIGFTKTEDSSSSASEPTDPVPSDTSEVDNERGDSDSQSNDTSGAPRNSDEFEMWDYVCPQYARRYYANEWV</sequence>
<name>A0ACC0WWE1_9STRA</name>
<comment type="caution">
    <text evidence="1">The sequence shown here is derived from an EMBL/GenBank/DDBJ whole genome shotgun (WGS) entry which is preliminary data.</text>
</comment>
<evidence type="ECO:0000313" key="2">
    <source>
        <dbReference type="Proteomes" id="UP001163321"/>
    </source>
</evidence>
<dbReference type="EMBL" id="CM047580">
    <property type="protein sequence ID" value="KAI9922158.1"/>
    <property type="molecule type" value="Genomic_DNA"/>
</dbReference>
<evidence type="ECO:0000313" key="1">
    <source>
        <dbReference type="EMBL" id="KAI9922158.1"/>
    </source>
</evidence>
<accession>A0ACC0WWE1</accession>
<reference evidence="1 2" key="1">
    <citation type="journal article" date="2022" name="bioRxiv">
        <title>The genome of the oomycete Peronosclerospora sorghi, a cosmopolitan pathogen of maize and sorghum, is inflated with dispersed pseudogenes.</title>
        <authorList>
            <person name="Fletcher K."/>
            <person name="Martin F."/>
            <person name="Isakeit T."/>
            <person name="Cavanaugh K."/>
            <person name="Magill C."/>
            <person name="Michelmore R."/>
        </authorList>
    </citation>
    <scope>NUCLEOTIDE SEQUENCE [LARGE SCALE GENOMIC DNA]</scope>
    <source>
        <strain evidence="1">P6</strain>
    </source>
</reference>
<gene>
    <name evidence="1" type="ORF">PsorP6_001552</name>
</gene>
<keyword evidence="2" id="KW-1185">Reference proteome</keyword>
<protein>
    <submittedName>
        <fullName evidence="1">Uncharacterized protein</fullName>
    </submittedName>
</protein>
<proteinExistence type="predicted"/>
<dbReference type="Proteomes" id="UP001163321">
    <property type="component" value="Chromosome 1"/>
</dbReference>
<organism evidence="1 2">
    <name type="scientific">Peronosclerospora sorghi</name>
    <dbReference type="NCBI Taxonomy" id="230839"/>
    <lineage>
        <taxon>Eukaryota</taxon>
        <taxon>Sar</taxon>
        <taxon>Stramenopiles</taxon>
        <taxon>Oomycota</taxon>
        <taxon>Peronosporomycetes</taxon>
        <taxon>Peronosporales</taxon>
        <taxon>Peronosporaceae</taxon>
        <taxon>Peronosclerospora</taxon>
    </lineage>
</organism>